<comment type="caution">
    <text evidence="2">The sequence shown here is derived from an EMBL/GenBank/DDBJ whole genome shotgun (WGS) entry which is preliminary data.</text>
</comment>
<dbReference type="Proteomes" id="UP000247233">
    <property type="component" value="Unassembled WGS sequence"/>
</dbReference>
<dbReference type="GeneID" id="37065502"/>
<accession>A0A317W5N2</accession>
<dbReference type="OrthoDB" id="4501674at2759"/>
<dbReference type="VEuPathDB" id="FungiDB:BO70DRAFT_362318"/>
<feature type="region of interest" description="Disordered" evidence="1">
    <location>
        <begin position="174"/>
        <end position="195"/>
    </location>
</feature>
<evidence type="ECO:0000313" key="2">
    <source>
        <dbReference type="EMBL" id="PWY81884.1"/>
    </source>
</evidence>
<proteinExistence type="predicted"/>
<evidence type="ECO:0000256" key="1">
    <source>
        <dbReference type="SAM" id="MobiDB-lite"/>
    </source>
</evidence>
<gene>
    <name evidence="2" type="ORF">BO70DRAFT_362318</name>
</gene>
<keyword evidence="3" id="KW-1185">Reference proteome</keyword>
<dbReference type="RefSeq" id="XP_025399149.1">
    <property type="nucleotide sequence ID" value="XM_025543265.1"/>
</dbReference>
<organism evidence="2 3">
    <name type="scientific">Aspergillus heteromorphus CBS 117.55</name>
    <dbReference type="NCBI Taxonomy" id="1448321"/>
    <lineage>
        <taxon>Eukaryota</taxon>
        <taxon>Fungi</taxon>
        <taxon>Dikarya</taxon>
        <taxon>Ascomycota</taxon>
        <taxon>Pezizomycotina</taxon>
        <taxon>Eurotiomycetes</taxon>
        <taxon>Eurotiomycetidae</taxon>
        <taxon>Eurotiales</taxon>
        <taxon>Aspergillaceae</taxon>
        <taxon>Aspergillus</taxon>
        <taxon>Aspergillus subgen. Circumdati</taxon>
    </lineage>
</organism>
<protein>
    <submittedName>
        <fullName evidence="2">Uncharacterized protein</fullName>
    </submittedName>
</protein>
<feature type="compositionally biased region" description="Basic and acidic residues" evidence="1">
    <location>
        <begin position="181"/>
        <end position="195"/>
    </location>
</feature>
<sequence>MALIFLGVLSIRKMKRSWERHKREKREYAASRYSALPMMEEAQKEKPTSEQQMSRETLMFSRSRSRSSTYVVEQEGPSVTRVYRASKSVSTLALDTPGPAAGETGSVTQLNTIPERPASTFKALRHERHGSIPKSPVVVPSPLKPVPSFSVRPIIHRSEAPEILERTPLSLESEAVVESPVSKKRESKRDSKRESFGANSLFRLPAIQRTMSPLFSF</sequence>
<dbReference type="STRING" id="1448321.A0A317W5N2"/>
<reference evidence="2 3" key="1">
    <citation type="submission" date="2016-12" db="EMBL/GenBank/DDBJ databases">
        <title>The genomes of Aspergillus section Nigri reveals drivers in fungal speciation.</title>
        <authorList>
            <consortium name="DOE Joint Genome Institute"/>
            <person name="Vesth T.C."/>
            <person name="Nybo J."/>
            <person name="Theobald S."/>
            <person name="Brandl J."/>
            <person name="Frisvad J.C."/>
            <person name="Nielsen K.F."/>
            <person name="Lyhne E.K."/>
            <person name="Kogle M.E."/>
            <person name="Kuo A."/>
            <person name="Riley R."/>
            <person name="Clum A."/>
            <person name="Nolan M."/>
            <person name="Lipzen A."/>
            <person name="Salamov A."/>
            <person name="Henrissat B."/>
            <person name="Wiebenga A."/>
            <person name="De Vries R.P."/>
            <person name="Grigoriev I.V."/>
            <person name="Mortensen U.H."/>
            <person name="Andersen M.R."/>
            <person name="Baker S.E."/>
        </authorList>
    </citation>
    <scope>NUCLEOTIDE SEQUENCE [LARGE SCALE GENOMIC DNA]</scope>
    <source>
        <strain evidence="2 3">CBS 117.55</strain>
    </source>
</reference>
<name>A0A317W5N2_9EURO</name>
<dbReference type="EMBL" id="MSFL01000013">
    <property type="protein sequence ID" value="PWY81884.1"/>
    <property type="molecule type" value="Genomic_DNA"/>
</dbReference>
<dbReference type="AlphaFoldDB" id="A0A317W5N2"/>
<evidence type="ECO:0000313" key="3">
    <source>
        <dbReference type="Proteomes" id="UP000247233"/>
    </source>
</evidence>